<evidence type="ECO:0000313" key="10">
    <source>
        <dbReference type="Proteomes" id="UP000292120"/>
    </source>
</evidence>
<feature type="domain" description="Histidine kinase" evidence="6">
    <location>
        <begin position="306"/>
        <end position="395"/>
    </location>
</feature>
<dbReference type="GO" id="GO:0016020">
    <property type="term" value="C:membrane"/>
    <property type="evidence" value="ECO:0007669"/>
    <property type="project" value="InterPro"/>
</dbReference>
<dbReference type="PANTHER" id="PTHR24421">
    <property type="entry name" value="NITRATE/NITRITE SENSOR PROTEIN NARX-RELATED"/>
    <property type="match status" value="1"/>
</dbReference>
<sequence length="403" mass="44930">MPPPLAMPPGRSTSPPWSPVTSSGVTLWHDRLSLLLASTGEGIYGVDTDGLCHFVNPAAARMLGYHEEELRGVNMHERLHHTHADGQHYPADQCPIYLAFREGVPCRIDSDVLWRKDGTAIPVEYTSYPILEDGRVLGAVVTFVDISARKRQEAQLRHAQEQLERRVEERTQALSQALQQLRDLQAHLEHVRESERTRIAREIHDELGSLLVGLKMDVSWMEKRLVDQPTLRCKCQGMRGLIDDAVGNVGRIITDLRPSILDHQGLWATLEWQLQDFIDASELACDWTLDIHPQLQAPEGPVATAIFRIFQEMLSNVARHAQASQVEIRVRAQPGELTLLVKDNGRGAPPGAFERPDAYGVMGMKERAAHHGGWLQIDSRVGGGTQVILAMPLPARLMSEEAA</sequence>
<protein>
    <submittedName>
        <fullName evidence="9">PAS domain-containing sensor histidine kinase</fullName>
    </submittedName>
</protein>
<dbReference type="SUPFAM" id="SSF55785">
    <property type="entry name" value="PYP-like sensor domain (PAS domain)"/>
    <property type="match status" value="1"/>
</dbReference>
<evidence type="ECO:0000256" key="1">
    <source>
        <dbReference type="ARBA" id="ARBA00022679"/>
    </source>
</evidence>
<dbReference type="InterPro" id="IPR036890">
    <property type="entry name" value="HATPase_C_sf"/>
</dbReference>
<reference evidence="9 10" key="1">
    <citation type="submission" date="2019-02" db="EMBL/GenBank/DDBJ databases">
        <title>Aquabacterium sp. strain KMB7.</title>
        <authorList>
            <person name="Chen W.-M."/>
        </authorList>
    </citation>
    <scope>NUCLEOTIDE SEQUENCE [LARGE SCALE GENOMIC DNA]</scope>
    <source>
        <strain evidence="9 10">KMB7</strain>
    </source>
</reference>
<proteinExistence type="predicted"/>
<name>A0A4Q9H4M8_9BURK</name>
<evidence type="ECO:0000256" key="3">
    <source>
        <dbReference type="ARBA" id="ARBA00023012"/>
    </source>
</evidence>
<evidence type="ECO:0000256" key="2">
    <source>
        <dbReference type="ARBA" id="ARBA00022777"/>
    </source>
</evidence>
<dbReference type="Pfam" id="PF02518">
    <property type="entry name" value="HATPase_c"/>
    <property type="match status" value="1"/>
</dbReference>
<keyword evidence="2 9" id="KW-0418">Kinase</keyword>
<dbReference type="InterPro" id="IPR050482">
    <property type="entry name" value="Sensor_HK_TwoCompSys"/>
</dbReference>
<dbReference type="CDD" id="cd00130">
    <property type="entry name" value="PAS"/>
    <property type="match status" value="1"/>
</dbReference>
<accession>A0A4Q9H4M8</accession>
<dbReference type="PROSITE" id="PS50113">
    <property type="entry name" value="PAC"/>
    <property type="match status" value="1"/>
</dbReference>
<dbReference type="GO" id="GO:0000155">
    <property type="term" value="F:phosphorelay sensor kinase activity"/>
    <property type="evidence" value="ECO:0007669"/>
    <property type="project" value="InterPro"/>
</dbReference>
<dbReference type="RefSeq" id="WP_130967518.1">
    <property type="nucleotide sequence ID" value="NZ_SIXI01000003.1"/>
</dbReference>
<dbReference type="InterPro" id="IPR035965">
    <property type="entry name" value="PAS-like_dom_sf"/>
</dbReference>
<dbReference type="Gene3D" id="1.20.5.1930">
    <property type="match status" value="1"/>
</dbReference>
<keyword evidence="3" id="KW-0902">Two-component regulatory system</keyword>
<gene>
    <name evidence="9" type="ORF">EYS42_07765</name>
</gene>
<dbReference type="Gene3D" id="3.30.565.10">
    <property type="entry name" value="Histidine kinase-like ATPase, C-terminal domain"/>
    <property type="match status" value="1"/>
</dbReference>
<keyword evidence="4" id="KW-0175">Coiled coil</keyword>
<dbReference type="SMART" id="SM00091">
    <property type="entry name" value="PAS"/>
    <property type="match status" value="1"/>
</dbReference>
<keyword evidence="1" id="KW-0808">Transferase</keyword>
<feature type="domain" description="PAS" evidence="7">
    <location>
        <begin position="28"/>
        <end position="80"/>
    </location>
</feature>
<dbReference type="Gene3D" id="3.30.450.20">
    <property type="entry name" value="PAS domain"/>
    <property type="match status" value="1"/>
</dbReference>
<dbReference type="SMART" id="SM00387">
    <property type="entry name" value="HATPase_c"/>
    <property type="match status" value="1"/>
</dbReference>
<dbReference type="InterPro" id="IPR005467">
    <property type="entry name" value="His_kinase_dom"/>
</dbReference>
<comment type="caution">
    <text evidence="9">The sequence shown here is derived from an EMBL/GenBank/DDBJ whole genome shotgun (WGS) entry which is preliminary data.</text>
</comment>
<evidence type="ECO:0000256" key="5">
    <source>
        <dbReference type="SAM" id="MobiDB-lite"/>
    </source>
</evidence>
<evidence type="ECO:0000259" key="6">
    <source>
        <dbReference type="PROSITE" id="PS50109"/>
    </source>
</evidence>
<dbReference type="SUPFAM" id="SSF55874">
    <property type="entry name" value="ATPase domain of HSP90 chaperone/DNA topoisomerase II/histidine kinase"/>
    <property type="match status" value="1"/>
</dbReference>
<dbReference type="PANTHER" id="PTHR24421:SF59">
    <property type="entry name" value="OXYGEN SENSOR HISTIDINE KINASE NREB"/>
    <property type="match status" value="1"/>
</dbReference>
<dbReference type="InterPro" id="IPR000014">
    <property type="entry name" value="PAS"/>
</dbReference>
<feature type="domain" description="PAC" evidence="8">
    <location>
        <begin position="106"/>
        <end position="158"/>
    </location>
</feature>
<evidence type="ECO:0000259" key="8">
    <source>
        <dbReference type="PROSITE" id="PS50113"/>
    </source>
</evidence>
<dbReference type="PROSITE" id="PS50109">
    <property type="entry name" value="HIS_KIN"/>
    <property type="match status" value="1"/>
</dbReference>
<dbReference type="Pfam" id="PF13426">
    <property type="entry name" value="PAS_9"/>
    <property type="match status" value="1"/>
</dbReference>
<organism evidence="9 10">
    <name type="scientific">Aquabacterium lacunae</name>
    <dbReference type="NCBI Taxonomy" id="2528630"/>
    <lineage>
        <taxon>Bacteria</taxon>
        <taxon>Pseudomonadati</taxon>
        <taxon>Pseudomonadota</taxon>
        <taxon>Betaproteobacteria</taxon>
        <taxon>Burkholderiales</taxon>
        <taxon>Aquabacterium</taxon>
    </lineage>
</organism>
<dbReference type="AlphaFoldDB" id="A0A4Q9H4M8"/>
<evidence type="ECO:0000313" key="9">
    <source>
        <dbReference type="EMBL" id="TBO31139.1"/>
    </source>
</evidence>
<dbReference type="InterPro" id="IPR011712">
    <property type="entry name" value="Sig_transdc_His_kin_sub3_dim/P"/>
</dbReference>
<keyword evidence="10" id="KW-1185">Reference proteome</keyword>
<evidence type="ECO:0000256" key="4">
    <source>
        <dbReference type="SAM" id="Coils"/>
    </source>
</evidence>
<dbReference type="NCBIfam" id="TIGR00229">
    <property type="entry name" value="sensory_box"/>
    <property type="match status" value="1"/>
</dbReference>
<evidence type="ECO:0000259" key="7">
    <source>
        <dbReference type="PROSITE" id="PS50112"/>
    </source>
</evidence>
<dbReference type="CDD" id="cd16917">
    <property type="entry name" value="HATPase_UhpB-NarQ-NarX-like"/>
    <property type="match status" value="1"/>
</dbReference>
<dbReference type="PROSITE" id="PS50112">
    <property type="entry name" value="PAS"/>
    <property type="match status" value="1"/>
</dbReference>
<dbReference type="GO" id="GO:0046983">
    <property type="term" value="F:protein dimerization activity"/>
    <property type="evidence" value="ECO:0007669"/>
    <property type="project" value="InterPro"/>
</dbReference>
<dbReference type="Pfam" id="PF07730">
    <property type="entry name" value="HisKA_3"/>
    <property type="match status" value="1"/>
</dbReference>
<dbReference type="Proteomes" id="UP000292120">
    <property type="component" value="Unassembled WGS sequence"/>
</dbReference>
<dbReference type="EMBL" id="SIXI01000003">
    <property type="protein sequence ID" value="TBO31139.1"/>
    <property type="molecule type" value="Genomic_DNA"/>
</dbReference>
<dbReference type="OrthoDB" id="9782588at2"/>
<feature type="region of interest" description="Disordered" evidence="5">
    <location>
        <begin position="1"/>
        <end position="20"/>
    </location>
</feature>
<dbReference type="InterPro" id="IPR003594">
    <property type="entry name" value="HATPase_dom"/>
</dbReference>
<dbReference type="InterPro" id="IPR000700">
    <property type="entry name" value="PAS-assoc_C"/>
</dbReference>
<feature type="coiled-coil region" evidence="4">
    <location>
        <begin position="149"/>
        <end position="194"/>
    </location>
</feature>